<dbReference type="RefSeq" id="WP_197662112.1">
    <property type="nucleotide sequence ID" value="NZ_JAEAGR010000015.1"/>
</dbReference>
<dbReference type="CDD" id="cd06261">
    <property type="entry name" value="TM_PBP2"/>
    <property type="match status" value="1"/>
</dbReference>
<comment type="subcellular location">
    <subcellularLocation>
        <location evidence="1 7">Cell membrane</location>
        <topology evidence="1 7">Multi-pass membrane protein</topology>
    </subcellularLocation>
</comment>
<dbReference type="EMBL" id="JAEAGR010000015">
    <property type="protein sequence ID" value="MBH1941863.1"/>
    <property type="molecule type" value="Genomic_DNA"/>
</dbReference>
<accession>A0A8J7H3S0</accession>
<dbReference type="Proteomes" id="UP000623269">
    <property type="component" value="Unassembled WGS sequence"/>
</dbReference>
<dbReference type="Gene3D" id="1.10.3720.10">
    <property type="entry name" value="MetI-like"/>
    <property type="match status" value="1"/>
</dbReference>
<evidence type="ECO:0000259" key="8">
    <source>
        <dbReference type="PROSITE" id="PS50928"/>
    </source>
</evidence>
<gene>
    <name evidence="9" type="ORF">I5677_13250</name>
</gene>
<dbReference type="Pfam" id="PF00528">
    <property type="entry name" value="BPD_transp_1"/>
    <property type="match status" value="1"/>
</dbReference>
<proteinExistence type="inferred from homology"/>
<dbReference type="PANTHER" id="PTHR43744:SF8">
    <property type="entry name" value="SN-GLYCEROL-3-PHOSPHATE TRANSPORT SYSTEM PERMEASE PROTEIN UGPE"/>
    <property type="match status" value="1"/>
</dbReference>
<keyword evidence="2 7" id="KW-0813">Transport</keyword>
<feature type="domain" description="ABC transmembrane type-1" evidence="8">
    <location>
        <begin position="85"/>
        <end position="271"/>
    </location>
</feature>
<feature type="transmembrane region" description="Helical" evidence="7">
    <location>
        <begin position="91"/>
        <end position="111"/>
    </location>
</feature>
<organism evidence="9 10">
    <name type="scientific">Mobilitalea sibirica</name>
    <dbReference type="NCBI Taxonomy" id="1462919"/>
    <lineage>
        <taxon>Bacteria</taxon>
        <taxon>Bacillati</taxon>
        <taxon>Bacillota</taxon>
        <taxon>Clostridia</taxon>
        <taxon>Lachnospirales</taxon>
        <taxon>Lachnospiraceae</taxon>
        <taxon>Mobilitalea</taxon>
    </lineage>
</organism>
<dbReference type="PROSITE" id="PS50928">
    <property type="entry name" value="ABC_TM1"/>
    <property type="match status" value="1"/>
</dbReference>
<feature type="transmembrane region" description="Helical" evidence="7">
    <location>
        <begin position="154"/>
        <end position="174"/>
    </location>
</feature>
<evidence type="ECO:0000256" key="2">
    <source>
        <dbReference type="ARBA" id="ARBA00022448"/>
    </source>
</evidence>
<sequence>MRYIRIIVLGLLCIIVLFPIIFTITNSFSDHTSILDMYGAVLMSGGEEAIAKYGEFVSLNMFPGESSLEQFKTVLWYRTDAIYAFWNSVRYTVVIVFFQVIVSAMAAYAYAKLNFRFKNILYFISIVIMVMPQQVTLVPNFYVLNKLGWLDSALAVTVPAIFSTFGVFLLTQFMKDIPASISEAARIDGAGEWKIFLKIILPPAKGAVSALVLLSFVENWNMVEAPLVFLKNKGLFPLSIILNSSSLTSLGTAFAIGTVFMLFPLILFLLFEEDLVESIGFTNLTM</sequence>
<keyword evidence="3" id="KW-1003">Cell membrane</keyword>
<evidence type="ECO:0000256" key="5">
    <source>
        <dbReference type="ARBA" id="ARBA00022989"/>
    </source>
</evidence>
<evidence type="ECO:0000256" key="7">
    <source>
        <dbReference type="RuleBase" id="RU363032"/>
    </source>
</evidence>
<keyword evidence="6 7" id="KW-0472">Membrane</keyword>
<keyword evidence="4 7" id="KW-0812">Transmembrane</keyword>
<evidence type="ECO:0000256" key="1">
    <source>
        <dbReference type="ARBA" id="ARBA00004651"/>
    </source>
</evidence>
<feature type="transmembrane region" description="Helical" evidence="7">
    <location>
        <begin position="195"/>
        <end position="217"/>
    </location>
</feature>
<comment type="caution">
    <text evidence="9">The sequence shown here is derived from an EMBL/GenBank/DDBJ whole genome shotgun (WGS) entry which is preliminary data.</text>
</comment>
<dbReference type="InterPro" id="IPR000515">
    <property type="entry name" value="MetI-like"/>
</dbReference>
<name>A0A8J7H3S0_9FIRM</name>
<protein>
    <submittedName>
        <fullName evidence="9">Carbohydrate ABC transporter permease</fullName>
    </submittedName>
</protein>
<dbReference type="AlphaFoldDB" id="A0A8J7H3S0"/>
<evidence type="ECO:0000313" key="9">
    <source>
        <dbReference type="EMBL" id="MBH1941863.1"/>
    </source>
</evidence>
<dbReference type="SUPFAM" id="SSF161098">
    <property type="entry name" value="MetI-like"/>
    <property type="match status" value="1"/>
</dbReference>
<evidence type="ECO:0000256" key="6">
    <source>
        <dbReference type="ARBA" id="ARBA00023136"/>
    </source>
</evidence>
<dbReference type="PANTHER" id="PTHR43744">
    <property type="entry name" value="ABC TRANSPORTER PERMEASE PROTEIN MG189-RELATED-RELATED"/>
    <property type="match status" value="1"/>
</dbReference>
<feature type="transmembrane region" description="Helical" evidence="7">
    <location>
        <begin position="120"/>
        <end position="142"/>
    </location>
</feature>
<feature type="transmembrane region" description="Helical" evidence="7">
    <location>
        <begin position="247"/>
        <end position="271"/>
    </location>
</feature>
<dbReference type="GO" id="GO:0055085">
    <property type="term" value="P:transmembrane transport"/>
    <property type="evidence" value="ECO:0007669"/>
    <property type="project" value="InterPro"/>
</dbReference>
<dbReference type="GO" id="GO:0005886">
    <property type="term" value="C:plasma membrane"/>
    <property type="evidence" value="ECO:0007669"/>
    <property type="project" value="UniProtKB-SubCell"/>
</dbReference>
<evidence type="ECO:0000313" key="10">
    <source>
        <dbReference type="Proteomes" id="UP000623269"/>
    </source>
</evidence>
<keyword evidence="5 7" id="KW-1133">Transmembrane helix</keyword>
<evidence type="ECO:0000256" key="3">
    <source>
        <dbReference type="ARBA" id="ARBA00022475"/>
    </source>
</evidence>
<comment type="similarity">
    <text evidence="7">Belongs to the binding-protein-dependent transport system permease family.</text>
</comment>
<evidence type="ECO:0000256" key="4">
    <source>
        <dbReference type="ARBA" id="ARBA00022692"/>
    </source>
</evidence>
<reference evidence="9" key="1">
    <citation type="submission" date="2020-12" db="EMBL/GenBank/DDBJ databases">
        <title>M. sibirica DSM 26468T genome.</title>
        <authorList>
            <person name="Thieme N."/>
            <person name="Rettenmaier R."/>
            <person name="Zverlov V."/>
            <person name="Liebl W."/>
        </authorList>
    </citation>
    <scope>NUCLEOTIDE SEQUENCE</scope>
    <source>
        <strain evidence="9">DSM 26468</strain>
    </source>
</reference>
<keyword evidence="10" id="KW-1185">Reference proteome</keyword>
<feature type="transmembrane region" description="Helical" evidence="7">
    <location>
        <begin position="7"/>
        <end position="28"/>
    </location>
</feature>
<dbReference type="InterPro" id="IPR035906">
    <property type="entry name" value="MetI-like_sf"/>
</dbReference>